<accession>A0A1W6BV44</accession>
<comment type="catalytic activity">
    <reaction evidence="11">
        <text>(6S)-5-methyl-5,6,7,8-tetrahydrofolate + NAD(+) = (6R)-5,10-methylene-5,6,7,8-tetrahydrofolate + NADH + H(+)</text>
        <dbReference type="Rhea" id="RHEA:19821"/>
        <dbReference type="ChEBI" id="CHEBI:15378"/>
        <dbReference type="ChEBI" id="CHEBI:15636"/>
        <dbReference type="ChEBI" id="CHEBI:18608"/>
        <dbReference type="ChEBI" id="CHEBI:57540"/>
        <dbReference type="ChEBI" id="CHEBI:57945"/>
        <dbReference type="EC" id="1.5.1.54"/>
    </reaction>
    <physiologicalReaction direction="right-to-left" evidence="11">
        <dbReference type="Rhea" id="RHEA:19823"/>
    </physiologicalReaction>
</comment>
<dbReference type="Pfam" id="PF02219">
    <property type="entry name" value="MTHFR"/>
    <property type="match status" value="1"/>
</dbReference>
<evidence type="ECO:0000313" key="14">
    <source>
        <dbReference type="Proteomes" id="UP000192902"/>
    </source>
</evidence>
<keyword evidence="8" id="KW-0520">NAD</keyword>
<dbReference type="GO" id="GO:0009086">
    <property type="term" value="P:methionine biosynthetic process"/>
    <property type="evidence" value="ECO:0007669"/>
    <property type="project" value="UniProtKB-KW"/>
</dbReference>
<evidence type="ECO:0000256" key="2">
    <source>
        <dbReference type="ARBA" id="ARBA00004777"/>
    </source>
</evidence>
<evidence type="ECO:0000256" key="3">
    <source>
        <dbReference type="ARBA" id="ARBA00006743"/>
    </source>
</evidence>
<evidence type="ECO:0000256" key="9">
    <source>
        <dbReference type="ARBA" id="ARBA00023167"/>
    </source>
</evidence>
<evidence type="ECO:0000256" key="1">
    <source>
        <dbReference type="ARBA" id="ARBA00001974"/>
    </source>
</evidence>
<dbReference type="GO" id="GO:0035999">
    <property type="term" value="P:tetrahydrofolate interconversion"/>
    <property type="evidence" value="ECO:0007669"/>
    <property type="project" value="UniProtKB-UniPathway"/>
</dbReference>
<evidence type="ECO:0000313" key="13">
    <source>
        <dbReference type="EMBL" id="ARJ55955.1"/>
    </source>
</evidence>
<reference evidence="13 14" key="1">
    <citation type="submission" date="2017-04" db="EMBL/GenBank/DDBJ databases">
        <title>Complete genome sequence of the Campylobacter cuniculorum type strain LMG24588.</title>
        <authorList>
            <person name="Miller W.G."/>
            <person name="Yee E."/>
            <person name="Revez J."/>
            <person name="Bono J.L."/>
            <person name="Rossi M."/>
        </authorList>
    </citation>
    <scope>NUCLEOTIDE SEQUENCE [LARGE SCALE GENOMIC DNA]</scope>
    <source>
        <strain evidence="13 14">LMG 24588</strain>
    </source>
</reference>
<comment type="pathway">
    <text evidence="2 12">One-carbon metabolism; tetrahydrofolate interconversion.</text>
</comment>
<gene>
    <name evidence="13" type="primary">metF</name>
    <name evidence="13" type="ORF">CCUN_0301</name>
</gene>
<dbReference type="InterPro" id="IPR003171">
    <property type="entry name" value="Mehydrof_redctse-like"/>
</dbReference>
<keyword evidence="4" id="KW-0028">Amino-acid biosynthesis</keyword>
<dbReference type="InterPro" id="IPR029041">
    <property type="entry name" value="FAD-linked_oxidoreductase-like"/>
</dbReference>
<dbReference type="eggNOG" id="COG0685">
    <property type="taxonomic scope" value="Bacteria"/>
</dbReference>
<dbReference type="AlphaFoldDB" id="A0A1W6BV44"/>
<evidence type="ECO:0000256" key="10">
    <source>
        <dbReference type="ARBA" id="ARBA00034478"/>
    </source>
</evidence>
<name>A0A1W6BV44_9BACT</name>
<dbReference type="UniPathway" id="UPA00193"/>
<evidence type="ECO:0000256" key="4">
    <source>
        <dbReference type="ARBA" id="ARBA00022605"/>
    </source>
</evidence>
<dbReference type="NCBIfam" id="TIGR00676">
    <property type="entry name" value="fadh2"/>
    <property type="match status" value="1"/>
</dbReference>
<dbReference type="GO" id="GO:0071949">
    <property type="term" value="F:FAD binding"/>
    <property type="evidence" value="ECO:0007669"/>
    <property type="project" value="TreeGrafter"/>
</dbReference>
<dbReference type="OrthoDB" id="9812555at2"/>
<comment type="pathway">
    <text evidence="10">Amino-acid biosynthesis; L-methionine biosynthesis via de novo pathway.</text>
</comment>
<evidence type="ECO:0000256" key="6">
    <source>
        <dbReference type="ARBA" id="ARBA00022827"/>
    </source>
</evidence>
<organism evidence="13 14">
    <name type="scientific">Campylobacter cuniculorum DSM 23162 = LMG 24588</name>
    <dbReference type="NCBI Taxonomy" id="1121267"/>
    <lineage>
        <taxon>Bacteria</taxon>
        <taxon>Pseudomonadati</taxon>
        <taxon>Campylobacterota</taxon>
        <taxon>Epsilonproteobacteria</taxon>
        <taxon>Campylobacterales</taxon>
        <taxon>Campylobacteraceae</taxon>
        <taxon>Campylobacter</taxon>
    </lineage>
</organism>
<sequence>MNSQTTFSFEIFPPRRDENISNLSQILEDLKALKPNFISVTFGAGGSVNSKHTLEIANLVQNTHKIPSIVHLPCIHLSRERALEILKECKEKGLYSILALRGDVCEGAQKSRDFSYASDLVTLIKKQGEFEIYAACYPEKHNESKNFVEDIENLKIKVDCGVDKLITQMFFNNEDFYKFKEYCALKGISVPILAGIMPIINKKQILKISSLCGAKIPPKFMKILEKYEDNPRALEDAGIAYAIDQIVDLIASGVSGIHLYTMNKSRAAKKIYEATSYLLKET</sequence>
<dbReference type="Gene3D" id="3.20.20.220">
    <property type="match status" value="1"/>
</dbReference>
<keyword evidence="7 12" id="KW-0560">Oxidoreductase</keyword>
<dbReference type="GO" id="GO:0106312">
    <property type="term" value="F:methylenetetrahydrofolate reductase (NADH) activity"/>
    <property type="evidence" value="ECO:0007669"/>
    <property type="project" value="UniProtKB-EC"/>
</dbReference>
<comment type="cofactor">
    <cofactor evidence="1 12">
        <name>FAD</name>
        <dbReference type="ChEBI" id="CHEBI:57692"/>
    </cofactor>
</comment>
<dbReference type="KEGG" id="ccun:CCUN_0301"/>
<evidence type="ECO:0000256" key="11">
    <source>
        <dbReference type="ARBA" id="ARBA00048628"/>
    </source>
</evidence>
<dbReference type="PANTHER" id="PTHR45754:SF3">
    <property type="entry name" value="METHYLENETETRAHYDROFOLATE REDUCTASE (NADPH)"/>
    <property type="match status" value="1"/>
</dbReference>
<evidence type="ECO:0000256" key="7">
    <source>
        <dbReference type="ARBA" id="ARBA00023002"/>
    </source>
</evidence>
<dbReference type="PANTHER" id="PTHR45754">
    <property type="entry name" value="METHYLENETETRAHYDROFOLATE REDUCTASE"/>
    <property type="match status" value="1"/>
</dbReference>
<proteinExistence type="inferred from homology"/>
<dbReference type="EMBL" id="CP020867">
    <property type="protein sequence ID" value="ARJ55955.1"/>
    <property type="molecule type" value="Genomic_DNA"/>
</dbReference>
<dbReference type="Proteomes" id="UP000192902">
    <property type="component" value="Chromosome"/>
</dbReference>
<keyword evidence="9" id="KW-0486">Methionine biosynthesis</keyword>
<keyword evidence="6 12" id="KW-0274">FAD</keyword>
<evidence type="ECO:0000256" key="12">
    <source>
        <dbReference type="RuleBase" id="RU003862"/>
    </source>
</evidence>
<evidence type="ECO:0000256" key="8">
    <source>
        <dbReference type="ARBA" id="ARBA00023027"/>
    </source>
</evidence>
<keyword evidence="5 12" id="KW-0285">Flavoprotein</keyword>
<dbReference type="SUPFAM" id="SSF51730">
    <property type="entry name" value="FAD-linked oxidoreductase"/>
    <property type="match status" value="1"/>
</dbReference>
<dbReference type="STRING" id="1121267.CCUN_0301"/>
<evidence type="ECO:0000256" key="5">
    <source>
        <dbReference type="ARBA" id="ARBA00022630"/>
    </source>
</evidence>
<dbReference type="GO" id="GO:0005829">
    <property type="term" value="C:cytosol"/>
    <property type="evidence" value="ECO:0007669"/>
    <property type="project" value="InterPro"/>
</dbReference>
<dbReference type="RefSeq" id="WP_027305276.1">
    <property type="nucleotide sequence ID" value="NZ_CP020867.1"/>
</dbReference>
<dbReference type="CDD" id="cd00537">
    <property type="entry name" value="MTHFR"/>
    <property type="match status" value="1"/>
</dbReference>
<dbReference type="EC" id="1.5.1.54" evidence="12"/>
<protein>
    <recommendedName>
        <fullName evidence="12">Methylenetetrahydrofolate reductase</fullName>
        <ecNumber evidence="12">1.5.1.54</ecNumber>
    </recommendedName>
</protein>
<dbReference type="InterPro" id="IPR004620">
    <property type="entry name" value="MTHF_reductase_bac"/>
</dbReference>
<comment type="similarity">
    <text evidence="3 12">Belongs to the methylenetetrahydrofolate reductase family.</text>
</comment>